<dbReference type="InterPro" id="IPR013083">
    <property type="entry name" value="Znf_RING/FYVE/PHD"/>
</dbReference>
<sequence>MIQCAVRQLYLSEKSNVLAEFIQRNGVPHDHCLTCLNRHCRVQDDTANSCPMMHCKEGCGAHFHSCKLVEHILLCPNEKVPCINYENGCPIIMPRYKLGSHLETCPASVIYCTMEWNRWPLYSKEKQAPVTAAKYSIHAKYGQLDVALALRDQRILNESMKVSKKTRRVLRNNLTRRFPAVPLKPRNSTYESSEQQTNETSQTISDDDCEAPWEVAKNPPGLQSSVFSELYKATRQTTESLSAALDVVSTSYSNESPQVSSPAHDTEKDTSTSSSEDEEEVETVPHDGLCRFQYPDITLVKCALCKTHHHVPFSEAGESLHRAEASETTDEVTTMDSAEKNTKIQKAIEGKIHVERSKNLGQEDGFVLVPVQNSKEKPMQSPLSPSPVPVTLNNILNLDLTLEQITRYQQKPKSMYTFLCAQEFRRDEYLWHFKNVHGDIHANLNGWIEQRCPLAHYGCPYSVRRFHPQHEGMTVIHNSTVESFGLKPEIPIETYQKFNENVDGFENMEVDMGKQEEDNGLQQGVRESTPEVMTSWDYNSAVTISNQSTSQEACSTNTGPPRDMLTSLPFEILLDIGRCLDSFSLCNLALTCCTLREVCCNLVEERGIVIQQWEKKRVDGKATWRVAYKKWCFSTAFSPVTHWGFKSNPHMANHISKCPYYVKCVKTQPILLPSMPANSILEDRLKESINNPNLHVAGGEIVELQQAEEQENTIKHKPYSDF</sequence>
<dbReference type="InterPro" id="IPR036047">
    <property type="entry name" value="F-box-like_dom_sf"/>
</dbReference>
<dbReference type="SUPFAM" id="SSF81383">
    <property type="entry name" value="F-box domain"/>
    <property type="match status" value="1"/>
</dbReference>
<evidence type="ECO:0000259" key="7">
    <source>
        <dbReference type="PROSITE" id="PS50145"/>
    </source>
</evidence>
<evidence type="ECO:0000313" key="10">
    <source>
        <dbReference type="RefSeq" id="XP_013404983.1"/>
    </source>
</evidence>
<dbReference type="GO" id="GO:0008270">
    <property type="term" value="F:zinc ion binding"/>
    <property type="evidence" value="ECO:0007669"/>
    <property type="project" value="UniProtKB-KW"/>
</dbReference>
<feature type="domain" description="F-box" evidence="8">
    <location>
        <begin position="562"/>
        <end position="616"/>
    </location>
</feature>
<organism evidence="9 10">
    <name type="scientific">Lingula anatina</name>
    <name type="common">Brachiopod</name>
    <name type="synonym">Lingula unguis</name>
    <dbReference type="NCBI Taxonomy" id="7574"/>
    <lineage>
        <taxon>Eukaryota</taxon>
        <taxon>Metazoa</taxon>
        <taxon>Spiralia</taxon>
        <taxon>Lophotrochozoa</taxon>
        <taxon>Brachiopoda</taxon>
        <taxon>Linguliformea</taxon>
        <taxon>Lingulata</taxon>
        <taxon>Lingulida</taxon>
        <taxon>Linguloidea</taxon>
        <taxon>Lingulidae</taxon>
        <taxon>Lingula</taxon>
    </lineage>
</organism>
<evidence type="ECO:0000256" key="4">
    <source>
        <dbReference type="ARBA" id="ARBA00022833"/>
    </source>
</evidence>
<feature type="region of interest" description="Disordered" evidence="6">
    <location>
        <begin position="177"/>
        <end position="213"/>
    </location>
</feature>
<reference evidence="10" key="1">
    <citation type="submission" date="2025-08" db="UniProtKB">
        <authorList>
            <consortium name="RefSeq"/>
        </authorList>
    </citation>
    <scope>IDENTIFICATION</scope>
    <source>
        <tissue evidence="10">Gonads</tissue>
    </source>
</reference>
<dbReference type="STRING" id="7574.A0A1S3J3Y9"/>
<dbReference type="OrthoDB" id="5918172at2759"/>
<dbReference type="Gene3D" id="3.30.40.10">
    <property type="entry name" value="Zinc/RING finger domain, C3HC4 (zinc finger)"/>
    <property type="match status" value="1"/>
</dbReference>
<dbReference type="SUPFAM" id="SSF49599">
    <property type="entry name" value="TRAF domain-like"/>
    <property type="match status" value="1"/>
</dbReference>
<feature type="domain" description="TRAF-type" evidence="7">
    <location>
        <begin position="71"/>
        <end position="113"/>
    </location>
</feature>
<keyword evidence="4 5" id="KW-0862">Zinc</keyword>
<dbReference type="Gene3D" id="3.30.40.150">
    <property type="entry name" value="TRAF-like zinc-finger, N-terminal subdomain"/>
    <property type="match status" value="1"/>
</dbReference>
<evidence type="ECO:0000256" key="3">
    <source>
        <dbReference type="ARBA" id="ARBA00022786"/>
    </source>
</evidence>
<evidence type="ECO:0000256" key="6">
    <source>
        <dbReference type="SAM" id="MobiDB-lite"/>
    </source>
</evidence>
<feature type="region of interest" description="Disordered" evidence="6">
    <location>
        <begin position="318"/>
        <end position="338"/>
    </location>
</feature>
<dbReference type="Proteomes" id="UP000085678">
    <property type="component" value="Unplaced"/>
</dbReference>
<keyword evidence="1 5" id="KW-0479">Metal-binding</keyword>
<dbReference type="GO" id="GO:0061630">
    <property type="term" value="F:ubiquitin protein ligase activity"/>
    <property type="evidence" value="ECO:0007669"/>
    <property type="project" value="InterPro"/>
</dbReference>
<dbReference type="PANTHER" id="PTHR15933:SF20">
    <property type="entry name" value="F-BOX DOMAIN-CONTAINING PROTEIN"/>
    <property type="match status" value="1"/>
</dbReference>
<dbReference type="InterPro" id="IPR001293">
    <property type="entry name" value="Znf_TRAF"/>
</dbReference>
<dbReference type="Pfam" id="PF15965">
    <property type="entry name" value="zf-TRAF_2"/>
    <property type="match status" value="1"/>
</dbReference>
<dbReference type="PROSITE" id="PS50181">
    <property type="entry name" value="FBOX"/>
    <property type="match status" value="1"/>
</dbReference>
<feature type="compositionally biased region" description="Polar residues" evidence="6">
    <location>
        <begin position="186"/>
        <end position="204"/>
    </location>
</feature>
<keyword evidence="9" id="KW-1185">Reference proteome</keyword>
<keyword evidence="3" id="KW-0833">Ubl conjugation pathway</keyword>
<dbReference type="KEGG" id="lak:106169890"/>
<protein>
    <submittedName>
        <fullName evidence="10">F-box only protein 30 isoform X1</fullName>
    </submittedName>
</protein>
<gene>
    <name evidence="10" type="primary">LOC106169890</name>
</gene>
<feature type="zinc finger region" description="TRAF-type" evidence="5">
    <location>
        <begin position="71"/>
        <end position="113"/>
    </location>
</feature>
<dbReference type="InterPro" id="IPR031890">
    <property type="entry name" value="Fbxo30/Fbxo40"/>
</dbReference>
<dbReference type="OMA" id="PYNRYLP"/>
<evidence type="ECO:0000259" key="8">
    <source>
        <dbReference type="PROSITE" id="PS50181"/>
    </source>
</evidence>
<evidence type="ECO:0000313" key="9">
    <source>
        <dbReference type="Proteomes" id="UP000085678"/>
    </source>
</evidence>
<feature type="compositionally biased region" description="Polar residues" evidence="6">
    <location>
        <begin position="253"/>
        <end position="263"/>
    </location>
</feature>
<dbReference type="CDD" id="cd22101">
    <property type="entry name" value="F-box_FBXO30-like"/>
    <property type="match status" value="1"/>
</dbReference>
<dbReference type="InterPro" id="IPR043013">
    <property type="entry name" value="Znf_TRAF_N"/>
</dbReference>
<accession>A0A1S3J3Y9</accession>
<proteinExistence type="predicted"/>
<evidence type="ECO:0000256" key="1">
    <source>
        <dbReference type="ARBA" id="ARBA00022723"/>
    </source>
</evidence>
<feature type="region of interest" description="Disordered" evidence="6">
    <location>
        <begin position="253"/>
        <end position="284"/>
    </location>
</feature>
<dbReference type="InParanoid" id="A0A1S3J3Y9"/>
<dbReference type="GeneID" id="106169890"/>
<dbReference type="RefSeq" id="XP_013404983.1">
    <property type="nucleotide sequence ID" value="XM_013549529.1"/>
</dbReference>
<dbReference type="Gene3D" id="1.20.1280.50">
    <property type="match status" value="1"/>
</dbReference>
<evidence type="ECO:0000256" key="5">
    <source>
        <dbReference type="PROSITE-ProRule" id="PRU00207"/>
    </source>
</evidence>
<name>A0A1S3J3Y9_LINAN</name>
<dbReference type="PANTHER" id="PTHR15933">
    <property type="entry name" value="PROTEIN CBG16327"/>
    <property type="match status" value="1"/>
</dbReference>
<evidence type="ECO:0000256" key="2">
    <source>
        <dbReference type="ARBA" id="ARBA00022771"/>
    </source>
</evidence>
<dbReference type="PROSITE" id="PS50145">
    <property type="entry name" value="ZF_TRAF"/>
    <property type="match status" value="1"/>
</dbReference>
<keyword evidence="2 5" id="KW-0863">Zinc-finger</keyword>
<dbReference type="InterPro" id="IPR001810">
    <property type="entry name" value="F-box_dom"/>
</dbReference>
<dbReference type="Pfam" id="PF15966">
    <property type="entry name" value="F-box_4"/>
    <property type="match status" value="1"/>
</dbReference>
<dbReference type="AlphaFoldDB" id="A0A1S3J3Y9"/>